<dbReference type="CDD" id="cd00063">
    <property type="entry name" value="FN3"/>
    <property type="match status" value="1"/>
</dbReference>
<dbReference type="Proteomes" id="UP000276133">
    <property type="component" value="Unassembled WGS sequence"/>
</dbReference>
<dbReference type="InterPro" id="IPR003961">
    <property type="entry name" value="FN3_dom"/>
</dbReference>
<evidence type="ECO:0000313" key="2">
    <source>
        <dbReference type="Proteomes" id="UP000276133"/>
    </source>
</evidence>
<proteinExistence type="predicted"/>
<evidence type="ECO:0000313" key="1">
    <source>
        <dbReference type="EMBL" id="RNA29036.1"/>
    </source>
</evidence>
<gene>
    <name evidence="1" type="ORF">BpHYR1_040456</name>
</gene>
<keyword evidence="2" id="KW-1185">Reference proteome</keyword>
<evidence type="ECO:0008006" key="3">
    <source>
        <dbReference type="Google" id="ProtNLM"/>
    </source>
</evidence>
<dbReference type="AlphaFoldDB" id="A0A3M7RZT2"/>
<organism evidence="1 2">
    <name type="scientific">Brachionus plicatilis</name>
    <name type="common">Marine rotifer</name>
    <name type="synonym">Brachionus muelleri</name>
    <dbReference type="NCBI Taxonomy" id="10195"/>
    <lineage>
        <taxon>Eukaryota</taxon>
        <taxon>Metazoa</taxon>
        <taxon>Spiralia</taxon>
        <taxon>Gnathifera</taxon>
        <taxon>Rotifera</taxon>
        <taxon>Eurotatoria</taxon>
        <taxon>Monogononta</taxon>
        <taxon>Pseudotrocha</taxon>
        <taxon>Ploima</taxon>
        <taxon>Brachionidae</taxon>
        <taxon>Brachionus</taxon>
    </lineage>
</organism>
<protein>
    <recommendedName>
        <fullName evidence="3">Fibronectin type-III domain-containing protein</fullName>
    </recommendedName>
</protein>
<dbReference type="InterPro" id="IPR036116">
    <property type="entry name" value="FN3_sf"/>
</dbReference>
<dbReference type="EMBL" id="REGN01002293">
    <property type="protein sequence ID" value="RNA29036.1"/>
    <property type="molecule type" value="Genomic_DNA"/>
</dbReference>
<dbReference type="SUPFAM" id="SSF49265">
    <property type="entry name" value="Fibronectin type III"/>
    <property type="match status" value="1"/>
</dbReference>
<name>A0A3M7RZT2_BRAPC</name>
<dbReference type="OrthoDB" id="10036029at2759"/>
<dbReference type="InterPro" id="IPR013783">
    <property type="entry name" value="Ig-like_fold"/>
</dbReference>
<dbReference type="Gene3D" id="2.60.40.10">
    <property type="entry name" value="Immunoglobulins"/>
    <property type="match status" value="1"/>
</dbReference>
<accession>A0A3M7RZT2</accession>
<feature type="non-terminal residue" evidence="1">
    <location>
        <position position="1"/>
    </location>
</feature>
<sequence length="172" mass="19887">KYKLWIEAVVVIKLNIESDSGIESGENHYKDIKNSRCTNVCSEALVFRVPAPCEPVIVNLNGYTSDSIEIFWAKPCMYSEHKDPDNMDENMFLFRHLIGYRIEVNGIRQRSVAPHENFCILTKCKPQTTYNIVVIAQTCLIPSFEIRNRLEKKIISNLKARILKPFYGNVKF</sequence>
<comment type="caution">
    <text evidence="1">The sequence shown here is derived from an EMBL/GenBank/DDBJ whole genome shotgun (WGS) entry which is preliminary data.</text>
</comment>
<reference evidence="1 2" key="1">
    <citation type="journal article" date="2018" name="Sci. Rep.">
        <title>Genomic signatures of local adaptation to the degree of environmental predictability in rotifers.</title>
        <authorList>
            <person name="Franch-Gras L."/>
            <person name="Hahn C."/>
            <person name="Garcia-Roger E.M."/>
            <person name="Carmona M.J."/>
            <person name="Serra M."/>
            <person name="Gomez A."/>
        </authorList>
    </citation>
    <scope>NUCLEOTIDE SEQUENCE [LARGE SCALE GENOMIC DNA]</scope>
    <source>
        <strain evidence="1">HYR1</strain>
    </source>
</reference>